<feature type="compositionally biased region" description="Polar residues" evidence="1">
    <location>
        <begin position="1"/>
        <end position="13"/>
    </location>
</feature>
<name>A0A6G8PZH4_9ACTN</name>
<feature type="compositionally biased region" description="Basic and acidic residues" evidence="1">
    <location>
        <begin position="390"/>
        <end position="409"/>
    </location>
</feature>
<dbReference type="KEGG" id="rmar:GBA65_14955"/>
<dbReference type="Proteomes" id="UP000502706">
    <property type="component" value="Chromosome"/>
</dbReference>
<sequence>MGASRNGTASENGKANAPATGEKGTSYAWGDEVIRIGDLLGKKRKPTPAELKTMFGRDGWAEAMLSALTWPIRAPKWSVVEADGDTGEADLCRRMLDPIMRRIVAGMCQAIGEGVAYAEIVWDLDEDNLPYIRDVAFRPVETCTPERDRNNRVVGFKQRAFAEGRTVNETFLIEKRKAFVYAHDSTVNPTTGKSAFDTAYHYFTVKGKVSFYRYKNLEQHGGPSTVGKTKATGEKRTAFEQAARDSRSGSTVIIDPEDELARLAVSNPGVTFRQAITDLNFEMAVSTLVQWLAYAQEGNSGSYNASDVQYRLLNNVTEGRIAEMEEAAGALPKAICDVYYGPGAAVPTVECEDIAEEPKERVRGAAEKHLSNLPPWFREALTEAYARQMGIEKPEGADEETEQPRAADRAEEEEDAAP</sequence>
<evidence type="ECO:0000256" key="1">
    <source>
        <dbReference type="SAM" id="MobiDB-lite"/>
    </source>
</evidence>
<keyword evidence="3" id="KW-1185">Reference proteome</keyword>
<feature type="region of interest" description="Disordered" evidence="1">
    <location>
        <begin position="1"/>
        <end position="23"/>
    </location>
</feature>
<dbReference type="EMBL" id="CP045121">
    <property type="protein sequence ID" value="QIN79606.1"/>
    <property type="molecule type" value="Genomic_DNA"/>
</dbReference>
<organism evidence="2 3">
    <name type="scientific">Rubrobacter marinus</name>
    <dbReference type="NCBI Taxonomy" id="2653852"/>
    <lineage>
        <taxon>Bacteria</taxon>
        <taxon>Bacillati</taxon>
        <taxon>Actinomycetota</taxon>
        <taxon>Rubrobacteria</taxon>
        <taxon>Rubrobacterales</taxon>
        <taxon>Rubrobacteraceae</taxon>
        <taxon>Rubrobacter</taxon>
    </lineage>
</organism>
<dbReference type="AlphaFoldDB" id="A0A6G8PZH4"/>
<dbReference type="Pfam" id="PF06074">
    <property type="entry name" value="Portal_Mu"/>
    <property type="match status" value="1"/>
</dbReference>
<evidence type="ECO:0000313" key="3">
    <source>
        <dbReference type="Proteomes" id="UP000502706"/>
    </source>
</evidence>
<proteinExistence type="predicted"/>
<accession>A0A6G8PZH4</accession>
<evidence type="ECO:0000313" key="2">
    <source>
        <dbReference type="EMBL" id="QIN79606.1"/>
    </source>
</evidence>
<dbReference type="RefSeq" id="WP_166397277.1">
    <property type="nucleotide sequence ID" value="NZ_CP045121.1"/>
</dbReference>
<protein>
    <recommendedName>
        <fullName evidence="4">Phage portal protein</fullName>
    </recommendedName>
</protein>
<gene>
    <name evidence="2" type="ORF">GBA65_14955</name>
</gene>
<dbReference type="InterPro" id="IPR009279">
    <property type="entry name" value="Portal_Mu"/>
</dbReference>
<reference evidence="2 3" key="1">
    <citation type="submission" date="2019-10" db="EMBL/GenBank/DDBJ databases">
        <title>Rubrobacter sp nov SCSIO 52915 isolated from a deep-sea sediment in the South China Sea.</title>
        <authorList>
            <person name="Chen R.W."/>
        </authorList>
    </citation>
    <scope>NUCLEOTIDE SEQUENCE [LARGE SCALE GENOMIC DNA]</scope>
    <source>
        <strain evidence="2 3">SCSIO 52915</strain>
    </source>
</reference>
<evidence type="ECO:0008006" key="4">
    <source>
        <dbReference type="Google" id="ProtNLM"/>
    </source>
</evidence>
<feature type="region of interest" description="Disordered" evidence="1">
    <location>
        <begin position="387"/>
        <end position="418"/>
    </location>
</feature>